<keyword evidence="2 5" id="KW-0238">DNA-binding</keyword>
<keyword evidence="3" id="KW-0804">Transcription</keyword>
<protein>
    <submittedName>
        <fullName evidence="5">LacI family DNA-binding transcriptional regulator</fullName>
    </submittedName>
</protein>
<dbReference type="InterPro" id="IPR000843">
    <property type="entry name" value="HTH_LacI"/>
</dbReference>
<dbReference type="Pfam" id="PF00356">
    <property type="entry name" value="LacI"/>
    <property type="match status" value="1"/>
</dbReference>
<feature type="domain" description="HTH lacI-type" evidence="4">
    <location>
        <begin position="2"/>
        <end position="56"/>
    </location>
</feature>
<dbReference type="PANTHER" id="PTHR30146:SF109">
    <property type="entry name" value="HTH-TYPE TRANSCRIPTIONAL REGULATOR GALS"/>
    <property type="match status" value="1"/>
</dbReference>
<comment type="caution">
    <text evidence="5">The sequence shown here is derived from an EMBL/GenBank/DDBJ whole genome shotgun (WGS) entry which is preliminary data.</text>
</comment>
<dbReference type="AlphaFoldDB" id="A0A9D9DEF1"/>
<dbReference type="CDD" id="cd06267">
    <property type="entry name" value="PBP1_LacI_sugar_binding-like"/>
    <property type="match status" value="1"/>
</dbReference>
<dbReference type="Proteomes" id="UP000823634">
    <property type="component" value="Unassembled WGS sequence"/>
</dbReference>
<evidence type="ECO:0000313" key="5">
    <source>
        <dbReference type="EMBL" id="MBO8425700.1"/>
    </source>
</evidence>
<dbReference type="SMART" id="SM00354">
    <property type="entry name" value="HTH_LACI"/>
    <property type="match status" value="1"/>
</dbReference>
<dbReference type="GO" id="GO:0000976">
    <property type="term" value="F:transcription cis-regulatory region binding"/>
    <property type="evidence" value="ECO:0007669"/>
    <property type="project" value="TreeGrafter"/>
</dbReference>
<dbReference type="Pfam" id="PF13377">
    <property type="entry name" value="Peripla_BP_3"/>
    <property type="match status" value="1"/>
</dbReference>
<dbReference type="EMBL" id="JADINA010000001">
    <property type="protein sequence ID" value="MBO8425700.1"/>
    <property type="molecule type" value="Genomic_DNA"/>
</dbReference>
<dbReference type="InterPro" id="IPR010982">
    <property type="entry name" value="Lambda_DNA-bd_dom_sf"/>
</dbReference>
<dbReference type="InterPro" id="IPR028082">
    <property type="entry name" value="Peripla_BP_I"/>
</dbReference>
<sequence length="339" mass="37759">MVTIYDVAKRCGVSPSTVSKAINDYPAIPDETKQRIKKIMAEMKYVPNLQAKSLSKGKSRNIGILVYLENEVTPFSHPLFGSILDSFAKYVNAKGYNILFVSHNVEGNANPSLLKNIVSRNVEGVVILGDMDKPAVKEIIDSEIRCIGFDYYGSKMAGVRTDGYTALKEVTRKLLGLGHREIAYITGREDDITEARVKGFQDALYEAKIPFNTQNLLKGDYFNQAKAVELTERILMRSSRPTAIIYPDDYTAIAGMRCIRNHGKRIPEDFSIVGFDGIEMGEYSSPRLSTVVQDTKAIGEALASSLIEEMGYQQASIKIHKSIEIPGVVKFKESVRKLR</sequence>
<dbReference type="Gene3D" id="3.40.50.2300">
    <property type="match status" value="2"/>
</dbReference>
<dbReference type="InterPro" id="IPR046335">
    <property type="entry name" value="LacI/GalR-like_sensor"/>
</dbReference>
<dbReference type="GO" id="GO:0003700">
    <property type="term" value="F:DNA-binding transcription factor activity"/>
    <property type="evidence" value="ECO:0007669"/>
    <property type="project" value="TreeGrafter"/>
</dbReference>
<evidence type="ECO:0000313" key="6">
    <source>
        <dbReference type="Proteomes" id="UP000823634"/>
    </source>
</evidence>
<keyword evidence="1" id="KW-0805">Transcription regulation</keyword>
<dbReference type="SUPFAM" id="SSF47413">
    <property type="entry name" value="lambda repressor-like DNA-binding domains"/>
    <property type="match status" value="1"/>
</dbReference>
<organism evidence="5 6">
    <name type="scientific">Candidatus Alloenteromonas pullistercoris</name>
    <dbReference type="NCBI Taxonomy" id="2840785"/>
    <lineage>
        <taxon>Bacteria</taxon>
        <taxon>Bacillati</taxon>
        <taxon>Bacillota</taxon>
        <taxon>Bacillota incertae sedis</taxon>
        <taxon>Candidatus Alloenteromonas</taxon>
    </lineage>
</organism>
<name>A0A9D9DEF1_9FIRM</name>
<evidence type="ECO:0000259" key="4">
    <source>
        <dbReference type="PROSITE" id="PS50932"/>
    </source>
</evidence>
<accession>A0A9D9DEF1</accession>
<dbReference type="CDD" id="cd01392">
    <property type="entry name" value="HTH_LacI"/>
    <property type="match status" value="1"/>
</dbReference>
<dbReference type="PROSITE" id="PS50932">
    <property type="entry name" value="HTH_LACI_2"/>
    <property type="match status" value="1"/>
</dbReference>
<reference evidence="5" key="1">
    <citation type="submission" date="2020-10" db="EMBL/GenBank/DDBJ databases">
        <authorList>
            <person name="Gilroy R."/>
        </authorList>
    </citation>
    <scope>NUCLEOTIDE SEQUENCE</scope>
    <source>
        <strain evidence="5">17113</strain>
    </source>
</reference>
<gene>
    <name evidence="5" type="ORF">IAC61_00070</name>
</gene>
<dbReference type="PANTHER" id="PTHR30146">
    <property type="entry name" value="LACI-RELATED TRANSCRIPTIONAL REPRESSOR"/>
    <property type="match status" value="1"/>
</dbReference>
<proteinExistence type="predicted"/>
<evidence type="ECO:0000256" key="1">
    <source>
        <dbReference type="ARBA" id="ARBA00023015"/>
    </source>
</evidence>
<reference evidence="5" key="2">
    <citation type="journal article" date="2021" name="PeerJ">
        <title>Extensive microbial diversity within the chicken gut microbiome revealed by metagenomics and culture.</title>
        <authorList>
            <person name="Gilroy R."/>
            <person name="Ravi A."/>
            <person name="Getino M."/>
            <person name="Pursley I."/>
            <person name="Horton D.L."/>
            <person name="Alikhan N.F."/>
            <person name="Baker D."/>
            <person name="Gharbi K."/>
            <person name="Hall N."/>
            <person name="Watson M."/>
            <person name="Adriaenssens E.M."/>
            <person name="Foster-Nyarko E."/>
            <person name="Jarju S."/>
            <person name="Secka A."/>
            <person name="Antonio M."/>
            <person name="Oren A."/>
            <person name="Chaudhuri R.R."/>
            <person name="La Ragione R."/>
            <person name="Hildebrand F."/>
            <person name="Pallen M.J."/>
        </authorList>
    </citation>
    <scope>NUCLEOTIDE SEQUENCE</scope>
    <source>
        <strain evidence="5">17113</strain>
    </source>
</reference>
<dbReference type="SUPFAM" id="SSF53822">
    <property type="entry name" value="Periplasmic binding protein-like I"/>
    <property type="match status" value="1"/>
</dbReference>
<evidence type="ECO:0000256" key="2">
    <source>
        <dbReference type="ARBA" id="ARBA00023125"/>
    </source>
</evidence>
<evidence type="ECO:0000256" key="3">
    <source>
        <dbReference type="ARBA" id="ARBA00023163"/>
    </source>
</evidence>
<dbReference type="Gene3D" id="1.10.260.40">
    <property type="entry name" value="lambda repressor-like DNA-binding domains"/>
    <property type="match status" value="1"/>
</dbReference>